<comment type="caution">
    <text evidence="2">The sequence shown here is derived from an EMBL/GenBank/DDBJ whole genome shotgun (WGS) entry which is preliminary data.</text>
</comment>
<reference evidence="2" key="1">
    <citation type="submission" date="2021-01" db="EMBL/GenBank/DDBJ databases">
        <title>Modified the classification status of verrucomicrobia.</title>
        <authorList>
            <person name="Feng X."/>
        </authorList>
    </citation>
    <scope>NUCLEOTIDE SEQUENCE</scope>
    <source>
        <strain evidence="2">KCTC 12986</strain>
    </source>
</reference>
<dbReference type="SMART" id="SM00421">
    <property type="entry name" value="HTH_LUXR"/>
    <property type="match status" value="1"/>
</dbReference>
<protein>
    <submittedName>
        <fullName evidence="2">Helix-turn-helix transcriptional regulator</fullName>
    </submittedName>
</protein>
<dbReference type="InterPro" id="IPR016032">
    <property type="entry name" value="Sig_transdc_resp-reg_C-effctor"/>
</dbReference>
<evidence type="ECO:0000259" key="1">
    <source>
        <dbReference type="SMART" id="SM00421"/>
    </source>
</evidence>
<evidence type="ECO:0000313" key="2">
    <source>
        <dbReference type="EMBL" id="MBK1832822.1"/>
    </source>
</evidence>
<dbReference type="GO" id="GO:0003677">
    <property type="term" value="F:DNA binding"/>
    <property type="evidence" value="ECO:0007669"/>
    <property type="project" value="InterPro"/>
</dbReference>
<dbReference type="Gene3D" id="1.10.10.10">
    <property type="entry name" value="Winged helix-like DNA-binding domain superfamily/Winged helix DNA-binding domain"/>
    <property type="match status" value="1"/>
</dbReference>
<dbReference type="GO" id="GO:0006355">
    <property type="term" value="P:regulation of DNA-templated transcription"/>
    <property type="evidence" value="ECO:0007669"/>
    <property type="project" value="InterPro"/>
</dbReference>
<dbReference type="SUPFAM" id="SSF46894">
    <property type="entry name" value="C-terminal effector domain of the bipartite response regulators"/>
    <property type="match status" value="1"/>
</dbReference>
<gene>
    <name evidence="2" type="ORF">JIN78_02010</name>
</gene>
<dbReference type="InterPro" id="IPR000792">
    <property type="entry name" value="Tscrpt_reg_LuxR_C"/>
</dbReference>
<dbReference type="Pfam" id="PF00196">
    <property type="entry name" value="GerE"/>
    <property type="match status" value="1"/>
</dbReference>
<keyword evidence="3" id="KW-1185">Reference proteome</keyword>
<name>A0A934RJI3_9BACT</name>
<accession>A0A934RJI3</accession>
<organism evidence="2 3">
    <name type="scientific">Roseibacillus ishigakijimensis</name>
    <dbReference type="NCBI Taxonomy" id="454146"/>
    <lineage>
        <taxon>Bacteria</taxon>
        <taxon>Pseudomonadati</taxon>
        <taxon>Verrucomicrobiota</taxon>
        <taxon>Verrucomicrobiia</taxon>
        <taxon>Verrucomicrobiales</taxon>
        <taxon>Verrucomicrobiaceae</taxon>
        <taxon>Roseibacillus</taxon>
    </lineage>
</organism>
<dbReference type="EMBL" id="JAENIO010000003">
    <property type="protein sequence ID" value="MBK1832822.1"/>
    <property type="molecule type" value="Genomic_DNA"/>
</dbReference>
<evidence type="ECO:0000313" key="3">
    <source>
        <dbReference type="Proteomes" id="UP000604083"/>
    </source>
</evidence>
<proteinExistence type="predicted"/>
<sequence>MDYLSRSLETIIRRVQASPALDCIPLKSSADFMPYQPLLNHYLVQTAFLSVDKTPFCRIHNDAAAAFYGLPDPDVTPLNISFYYRFIRVKHYAVMLQGHQFFRRNEKGEFRCLVDLKNAQGEFQPVKAAFRTVAWNDKGQAAYAIVVGSPVEELLYQEAYETLDLAGLPARTLQATKLLLQGHSNQEIADHLACSPKSVERDLHVLFQHAGLRNRKELFARLAPQDEATSPLSPNNRDLWD</sequence>
<feature type="domain" description="HTH luxR-type" evidence="1">
    <location>
        <begin position="165"/>
        <end position="222"/>
    </location>
</feature>
<dbReference type="InterPro" id="IPR036388">
    <property type="entry name" value="WH-like_DNA-bd_sf"/>
</dbReference>
<dbReference type="Proteomes" id="UP000604083">
    <property type="component" value="Unassembled WGS sequence"/>
</dbReference>
<dbReference type="RefSeq" id="WP_200390258.1">
    <property type="nucleotide sequence ID" value="NZ_JAENIO010000003.1"/>
</dbReference>
<dbReference type="AlphaFoldDB" id="A0A934RJI3"/>